<keyword evidence="2" id="KW-0732">Signal</keyword>
<organism evidence="4 5">
    <name type="scientific">Aureococcus anophagefferens</name>
    <name type="common">Harmful bloom alga</name>
    <dbReference type="NCBI Taxonomy" id="44056"/>
    <lineage>
        <taxon>Eukaryota</taxon>
        <taxon>Sar</taxon>
        <taxon>Stramenopiles</taxon>
        <taxon>Ochrophyta</taxon>
        <taxon>Pelagophyceae</taxon>
        <taxon>Pelagomonadales</taxon>
        <taxon>Pelagomonadaceae</taxon>
        <taxon>Aureococcus</taxon>
    </lineage>
</organism>
<reference evidence="4 5" key="1">
    <citation type="submission" date="2024-03" db="EMBL/GenBank/DDBJ databases">
        <title>Aureococcus anophagefferens CCMP1851 and Kratosvirus quantuckense: Draft genome of a second virus-susceptible host strain in the model system.</title>
        <authorList>
            <person name="Chase E."/>
            <person name="Truchon A.R."/>
            <person name="Schepens W."/>
            <person name="Wilhelm S.W."/>
        </authorList>
    </citation>
    <scope>NUCLEOTIDE SEQUENCE [LARGE SCALE GENOMIC DNA]</scope>
    <source>
        <strain evidence="4 5">CCMP1851</strain>
    </source>
</reference>
<evidence type="ECO:0000256" key="1">
    <source>
        <dbReference type="SAM" id="MobiDB-lite"/>
    </source>
</evidence>
<dbReference type="InterPro" id="IPR023393">
    <property type="entry name" value="START-like_dom_sf"/>
</dbReference>
<dbReference type="PANTHER" id="PTHR34060">
    <property type="entry name" value="POLYKETIDE CYCLASE / DEHYDRASE AND LIPID TRANSPORT PROTEIN"/>
    <property type="match status" value="1"/>
</dbReference>
<evidence type="ECO:0000313" key="5">
    <source>
        <dbReference type="Proteomes" id="UP001363151"/>
    </source>
</evidence>
<gene>
    <name evidence="4" type="ORF">SO694_00053013</name>
</gene>
<dbReference type="EMBL" id="JBBJCI010000206">
    <property type="protein sequence ID" value="KAK7241053.1"/>
    <property type="molecule type" value="Genomic_DNA"/>
</dbReference>
<dbReference type="InterPro" id="IPR005031">
    <property type="entry name" value="COQ10_START"/>
</dbReference>
<feature type="domain" description="Coenzyme Q-binding protein COQ10 START" evidence="3">
    <location>
        <begin position="91"/>
        <end position="280"/>
    </location>
</feature>
<accession>A0ABR1FXR4</accession>
<sequence>MHAISALLLLAGPGAALIAQRPAPRHRHCNALSATTADKKATRETRRQIKARKKASPTSLGDDLCLIPGEVVVRVDAAPGNARRIYTGVDISADVDTVWDLLTDYEGLADVVPNLVANEVIAKPPGGGGARLRQVGSAQVLPGVNFKASMVLDVAEVRGGLAAGQIRRGELDRVDAATEDGIRATEKKERLERGLFPRPWAAATSDPAFNRDITMVSVPGEPGDFTLYQGLWRAQPLPDCGPEDQTRLTFAVEIQPRPWLPVALVENRIAGDLVKNLEAVAVEAAVRYRDAAEKRARGGRRRAGGEADDAAPRAPRARRRQRPRPSGRTEALGAPALKSVDLDVRPGPNGDAVDTIVSFRSRATPLLPAPALRLEHALVAPRAPFAATLINDRVRLEPADGDARLTRVLPKPSVPTSWLPTAAFRNRLTNFVVVYADDDLLVTRADDGDVRVCLKAST</sequence>
<name>A0ABR1FXR4_AURAN</name>
<evidence type="ECO:0000259" key="3">
    <source>
        <dbReference type="Pfam" id="PF03364"/>
    </source>
</evidence>
<feature type="compositionally biased region" description="Basic and acidic residues" evidence="1">
    <location>
        <begin position="37"/>
        <end position="47"/>
    </location>
</feature>
<feature type="compositionally biased region" description="Basic residues" evidence="1">
    <location>
        <begin position="315"/>
        <end position="325"/>
    </location>
</feature>
<keyword evidence="5" id="KW-1185">Reference proteome</keyword>
<feature type="region of interest" description="Disordered" evidence="1">
    <location>
        <begin position="291"/>
        <end position="335"/>
    </location>
</feature>
<dbReference type="PANTHER" id="PTHR34060:SF1">
    <property type="entry name" value="POLYKETIDE CYCLASE _ DEHYDRASE AND LIPID TRANSPORT PROTEIN"/>
    <property type="match status" value="1"/>
</dbReference>
<evidence type="ECO:0000256" key="2">
    <source>
        <dbReference type="SAM" id="SignalP"/>
    </source>
</evidence>
<protein>
    <submittedName>
        <fullName evidence="4">Polyketide cyclase</fullName>
    </submittedName>
</protein>
<feature type="signal peptide" evidence="2">
    <location>
        <begin position="1"/>
        <end position="16"/>
    </location>
</feature>
<proteinExistence type="predicted"/>
<comment type="caution">
    <text evidence="4">The sequence shown here is derived from an EMBL/GenBank/DDBJ whole genome shotgun (WGS) entry which is preliminary data.</text>
</comment>
<dbReference type="Gene3D" id="3.30.530.20">
    <property type="match status" value="1"/>
</dbReference>
<dbReference type="SUPFAM" id="SSF55961">
    <property type="entry name" value="Bet v1-like"/>
    <property type="match status" value="2"/>
</dbReference>
<dbReference type="Pfam" id="PF03364">
    <property type="entry name" value="Polyketide_cyc"/>
    <property type="match status" value="1"/>
</dbReference>
<feature type="chain" id="PRO_5046539168" evidence="2">
    <location>
        <begin position="17"/>
        <end position="458"/>
    </location>
</feature>
<feature type="region of interest" description="Disordered" evidence="1">
    <location>
        <begin position="33"/>
        <end position="60"/>
    </location>
</feature>
<dbReference type="Proteomes" id="UP001363151">
    <property type="component" value="Unassembled WGS sequence"/>
</dbReference>
<evidence type="ECO:0000313" key="4">
    <source>
        <dbReference type="EMBL" id="KAK7241053.1"/>
    </source>
</evidence>